<sequence>MHNERKVAPELGCIEDVLLGIEDEFDRFNERGKRTYIHGYRRDTVQYPTSYITWKWDRDTVQYPTSYITWKWEIDRYWFCRQFVVGIGFVLLELHFKLLVMYSTSRLLPNCKLC</sequence>
<keyword evidence="2" id="KW-1185">Reference proteome</keyword>
<dbReference type="EMBL" id="JASPKY010000054">
    <property type="protein sequence ID" value="KAK9744884.1"/>
    <property type="molecule type" value="Genomic_DNA"/>
</dbReference>
<gene>
    <name evidence="1" type="ORF">QE152_g7406</name>
</gene>
<reference evidence="1 2" key="1">
    <citation type="journal article" date="2024" name="BMC Genomics">
        <title>De novo assembly and annotation of Popillia japonica's genome with initial clues to its potential as an invasive pest.</title>
        <authorList>
            <person name="Cucini C."/>
            <person name="Boschi S."/>
            <person name="Funari R."/>
            <person name="Cardaioli E."/>
            <person name="Iannotti N."/>
            <person name="Marturano G."/>
            <person name="Paoli F."/>
            <person name="Bruttini M."/>
            <person name="Carapelli A."/>
            <person name="Frati F."/>
            <person name="Nardi F."/>
        </authorList>
    </citation>
    <scope>NUCLEOTIDE SEQUENCE [LARGE SCALE GENOMIC DNA]</scope>
    <source>
        <strain evidence="1">DMR45628</strain>
    </source>
</reference>
<proteinExistence type="predicted"/>
<name>A0AAW1MEW3_POPJA</name>
<evidence type="ECO:0000313" key="1">
    <source>
        <dbReference type="EMBL" id="KAK9744884.1"/>
    </source>
</evidence>
<protein>
    <submittedName>
        <fullName evidence="1">Uncharacterized protein</fullName>
    </submittedName>
</protein>
<evidence type="ECO:0000313" key="2">
    <source>
        <dbReference type="Proteomes" id="UP001458880"/>
    </source>
</evidence>
<accession>A0AAW1MEW3</accession>
<dbReference type="Proteomes" id="UP001458880">
    <property type="component" value="Unassembled WGS sequence"/>
</dbReference>
<comment type="caution">
    <text evidence="1">The sequence shown here is derived from an EMBL/GenBank/DDBJ whole genome shotgun (WGS) entry which is preliminary data.</text>
</comment>
<dbReference type="AlphaFoldDB" id="A0AAW1MEW3"/>
<organism evidence="1 2">
    <name type="scientific">Popillia japonica</name>
    <name type="common">Japanese beetle</name>
    <dbReference type="NCBI Taxonomy" id="7064"/>
    <lineage>
        <taxon>Eukaryota</taxon>
        <taxon>Metazoa</taxon>
        <taxon>Ecdysozoa</taxon>
        <taxon>Arthropoda</taxon>
        <taxon>Hexapoda</taxon>
        <taxon>Insecta</taxon>
        <taxon>Pterygota</taxon>
        <taxon>Neoptera</taxon>
        <taxon>Endopterygota</taxon>
        <taxon>Coleoptera</taxon>
        <taxon>Polyphaga</taxon>
        <taxon>Scarabaeiformia</taxon>
        <taxon>Scarabaeidae</taxon>
        <taxon>Rutelinae</taxon>
        <taxon>Popillia</taxon>
    </lineage>
</organism>